<proteinExistence type="predicted"/>
<name>U2FR37_9MOLU</name>
<comment type="caution">
    <text evidence="1">The sequence shown here is derived from an EMBL/GenBank/DDBJ whole genome shotgun (WGS) entry which is preliminary data.</text>
</comment>
<reference evidence="1 2" key="2">
    <citation type="journal article" date="2013" name="PLoS ONE">
        <title>INDIGO - INtegrated Data Warehouse of MIcrobial GenOmes with Examples from the Red Sea Extremophiles.</title>
        <authorList>
            <person name="Alam I."/>
            <person name="Antunes A."/>
            <person name="Kamau A.A."/>
            <person name="Ba Alawi W."/>
            <person name="Kalkatawi M."/>
            <person name="Stingl U."/>
            <person name="Bajic V.B."/>
        </authorList>
    </citation>
    <scope>NUCLEOTIDE SEQUENCE [LARGE SCALE GENOMIC DNA]</scope>
    <source>
        <strain evidence="1 2">SSD-17B</strain>
    </source>
</reference>
<dbReference type="RefSeq" id="WP_008826435.1">
    <property type="nucleotide sequence ID" value="NZ_AFNU02000001.1"/>
</dbReference>
<reference evidence="1 2" key="1">
    <citation type="journal article" date="2011" name="J. Bacteriol.">
        <title>Genome sequence of Haloplasma contractile, an unusual contractile bacterium from a deep-sea anoxic brine lake.</title>
        <authorList>
            <person name="Antunes A."/>
            <person name="Alam I."/>
            <person name="El Dorry H."/>
            <person name="Siam R."/>
            <person name="Robertson A."/>
            <person name="Bajic V.B."/>
            <person name="Stingl U."/>
        </authorList>
    </citation>
    <scope>NUCLEOTIDE SEQUENCE [LARGE SCALE GENOMIC DNA]</scope>
    <source>
        <strain evidence="1 2">SSD-17B</strain>
    </source>
</reference>
<organism evidence="1 2">
    <name type="scientific">Haloplasma contractile SSD-17B</name>
    <dbReference type="NCBI Taxonomy" id="1033810"/>
    <lineage>
        <taxon>Bacteria</taxon>
        <taxon>Bacillati</taxon>
        <taxon>Mycoplasmatota</taxon>
        <taxon>Mollicutes</taxon>
        <taxon>Haloplasmatales</taxon>
        <taxon>Haloplasmataceae</taxon>
        <taxon>Haloplasma</taxon>
    </lineage>
</organism>
<dbReference type="AlphaFoldDB" id="U2FR37"/>
<dbReference type="Proteomes" id="UP000005707">
    <property type="component" value="Unassembled WGS sequence"/>
</dbReference>
<sequence length="95" mass="11111">MPNKDLYDKIIIYIGDIEDSLPYFEINKIKIDGYADNEVEDYVKKMIEGEIIQGIYADDGQSENYGYLVGGLTTETKYYYHQLKRDITLNNKITR</sequence>
<evidence type="ECO:0000313" key="1">
    <source>
        <dbReference type="EMBL" id="ERJ13459.1"/>
    </source>
</evidence>
<gene>
    <name evidence="1" type="ORF">HLPCO_000110</name>
</gene>
<keyword evidence="2" id="KW-1185">Reference proteome</keyword>
<protein>
    <submittedName>
        <fullName evidence="1">Uncharacterized protein</fullName>
    </submittedName>
</protein>
<evidence type="ECO:0000313" key="2">
    <source>
        <dbReference type="Proteomes" id="UP000005707"/>
    </source>
</evidence>
<dbReference type="EMBL" id="AFNU02000001">
    <property type="protein sequence ID" value="ERJ13459.1"/>
    <property type="molecule type" value="Genomic_DNA"/>
</dbReference>
<accession>U2FR37</accession>
<dbReference type="InParanoid" id="U2FR37"/>